<dbReference type="EMBL" id="LXQA010179102">
    <property type="protein sequence ID" value="MCI30374.1"/>
    <property type="molecule type" value="Genomic_DNA"/>
</dbReference>
<sequence>MEIDALSECSVETETVDGSSQATMEVDVLANDSGITKLPQVSVYLTCDDKGFKRSCIATNVKIV</sequence>
<feature type="non-terminal residue" evidence="1">
    <location>
        <position position="64"/>
    </location>
</feature>
<evidence type="ECO:0000313" key="1">
    <source>
        <dbReference type="EMBL" id="MCI30374.1"/>
    </source>
</evidence>
<organism evidence="1 2">
    <name type="scientific">Trifolium medium</name>
    <dbReference type="NCBI Taxonomy" id="97028"/>
    <lineage>
        <taxon>Eukaryota</taxon>
        <taxon>Viridiplantae</taxon>
        <taxon>Streptophyta</taxon>
        <taxon>Embryophyta</taxon>
        <taxon>Tracheophyta</taxon>
        <taxon>Spermatophyta</taxon>
        <taxon>Magnoliopsida</taxon>
        <taxon>eudicotyledons</taxon>
        <taxon>Gunneridae</taxon>
        <taxon>Pentapetalae</taxon>
        <taxon>rosids</taxon>
        <taxon>fabids</taxon>
        <taxon>Fabales</taxon>
        <taxon>Fabaceae</taxon>
        <taxon>Papilionoideae</taxon>
        <taxon>50 kb inversion clade</taxon>
        <taxon>NPAAA clade</taxon>
        <taxon>Hologalegina</taxon>
        <taxon>IRL clade</taxon>
        <taxon>Trifolieae</taxon>
        <taxon>Trifolium</taxon>
    </lineage>
</organism>
<evidence type="ECO:0000313" key="2">
    <source>
        <dbReference type="Proteomes" id="UP000265520"/>
    </source>
</evidence>
<reference evidence="1 2" key="1">
    <citation type="journal article" date="2018" name="Front. Plant Sci.">
        <title>Red Clover (Trifolium pratense) and Zigzag Clover (T. medium) - A Picture of Genomic Similarities and Differences.</title>
        <authorList>
            <person name="Dluhosova J."/>
            <person name="Istvanek J."/>
            <person name="Nedelnik J."/>
            <person name="Repkova J."/>
        </authorList>
    </citation>
    <scope>NUCLEOTIDE SEQUENCE [LARGE SCALE GENOMIC DNA]</scope>
    <source>
        <strain evidence="2">cv. 10/8</strain>
        <tissue evidence="1">Leaf</tissue>
    </source>
</reference>
<dbReference type="Proteomes" id="UP000265520">
    <property type="component" value="Unassembled WGS sequence"/>
</dbReference>
<keyword evidence="2" id="KW-1185">Reference proteome</keyword>
<protein>
    <submittedName>
        <fullName evidence="1">Uncharacterized protein</fullName>
    </submittedName>
</protein>
<name>A0A392R2Q3_9FABA</name>
<accession>A0A392R2Q3</accession>
<proteinExistence type="predicted"/>
<comment type="caution">
    <text evidence="1">The sequence shown here is derived from an EMBL/GenBank/DDBJ whole genome shotgun (WGS) entry which is preliminary data.</text>
</comment>
<dbReference type="AlphaFoldDB" id="A0A392R2Q3"/>